<reference evidence="2" key="1">
    <citation type="submission" date="2021-06" db="EMBL/GenBank/DDBJ databases">
        <authorList>
            <person name="Hodson N. C."/>
            <person name="Mongue J. A."/>
            <person name="Jaron S. K."/>
        </authorList>
    </citation>
    <scope>NUCLEOTIDE SEQUENCE</scope>
</reference>
<organism evidence="2 3">
    <name type="scientific">Allacma fusca</name>
    <dbReference type="NCBI Taxonomy" id="39272"/>
    <lineage>
        <taxon>Eukaryota</taxon>
        <taxon>Metazoa</taxon>
        <taxon>Ecdysozoa</taxon>
        <taxon>Arthropoda</taxon>
        <taxon>Hexapoda</taxon>
        <taxon>Collembola</taxon>
        <taxon>Symphypleona</taxon>
        <taxon>Sminthuridae</taxon>
        <taxon>Allacma</taxon>
    </lineage>
</organism>
<dbReference type="Proteomes" id="UP000708208">
    <property type="component" value="Unassembled WGS sequence"/>
</dbReference>
<name>A0A8J2JTX0_9HEXA</name>
<proteinExistence type="predicted"/>
<sequence length="117" mass="13707">MKQKFVTYLHNHDDNPIEGTYFAATLPDRRYRMVLPPEKRNLEKTFIINDYDVYVSEKDYDLPTATEAIDHHASQGSQQPPNPKFPFLAAMKQSIQQNYNSSVDVSYKLRVELDTYF</sequence>
<dbReference type="EMBL" id="CAJVCH010120226">
    <property type="protein sequence ID" value="CAG7725308.1"/>
    <property type="molecule type" value="Genomic_DNA"/>
</dbReference>
<feature type="region of interest" description="Disordered" evidence="1">
    <location>
        <begin position="66"/>
        <end position="86"/>
    </location>
</feature>
<protein>
    <submittedName>
        <fullName evidence="2">Uncharacterized protein</fullName>
    </submittedName>
</protein>
<dbReference type="OrthoDB" id="1607513at2759"/>
<accession>A0A8J2JTX0</accession>
<comment type="caution">
    <text evidence="2">The sequence shown here is derived from an EMBL/GenBank/DDBJ whole genome shotgun (WGS) entry which is preliminary data.</text>
</comment>
<evidence type="ECO:0000313" key="2">
    <source>
        <dbReference type="EMBL" id="CAG7725308.1"/>
    </source>
</evidence>
<keyword evidence="3" id="KW-1185">Reference proteome</keyword>
<gene>
    <name evidence="2" type="ORF">AFUS01_LOCUS14272</name>
</gene>
<dbReference type="AlphaFoldDB" id="A0A8J2JTX0"/>
<evidence type="ECO:0000256" key="1">
    <source>
        <dbReference type="SAM" id="MobiDB-lite"/>
    </source>
</evidence>
<evidence type="ECO:0000313" key="3">
    <source>
        <dbReference type="Proteomes" id="UP000708208"/>
    </source>
</evidence>